<evidence type="ECO:0000313" key="2">
    <source>
        <dbReference type="Proteomes" id="UP001281761"/>
    </source>
</evidence>
<keyword evidence="2" id="KW-1185">Reference proteome</keyword>
<reference evidence="1 2" key="1">
    <citation type="journal article" date="2022" name="bioRxiv">
        <title>Genomics of Preaxostyla Flagellates Illuminates Evolutionary Transitions and the Path Towards Mitochondrial Loss.</title>
        <authorList>
            <person name="Novak L.V.F."/>
            <person name="Treitli S.C."/>
            <person name="Pyrih J."/>
            <person name="Halakuc P."/>
            <person name="Pipaliya S.V."/>
            <person name="Vacek V."/>
            <person name="Brzon O."/>
            <person name="Soukal P."/>
            <person name="Eme L."/>
            <person name="Dacks J.B."/>
            <person name="Karnkowska A."/>
            <person name="Elias M."/>
            <person name="Hampl V."/>
        </authorList>
    </citation>
    <scope>NUCLEOTIDE SEQUENCE [LARGE SCALE GENOMIC DNA]</scope>
    <source>
        <strain evidence="1">NAU3</strain>
        <tissue evidence="1">Gut</tissue>
    </source>
</reference>
<sequence>MHKHQQSQSLLGASTLSLKTSLPANSTDVSFWSINTEQVASNHPFTTQLSNLVLYPIQPLPDLVRRYRSWVDPTWSPPTLPKWAYAHPPPSNSSDERTFRQIPMLLFDQPITFPFHTSQAIGQSCQRIRKKMVDRLRTQYLAAAAKSTPEEVFTLIKTLKQAIADTRSKTERFLISGVKQAACDALFFFQIPSSQLTLDITHTRSPQQFSTDDNSQADTFYSSRVQTCSFVAIANDHQITVATSSATPLHSKSSTTLDYFP</sequence>
<gene>
    <name evidence="1" type="ORF">BLNAU_2500</name>
</gene>
<accession>A0ABQ9YFX2</accession>
<evidence type="ECO:0000313" key="1">
    <source>
        <dbReference type="EMBL" id="KAK2962667.1"/>
    </source>
</evidence>
<dbReference type="EMBL" id="JARBJD010000010">
    <property type="protein sequence ID" value="KAK2962667.1"/>
    <property type="molecule type" value="Genomic_DNA"/>
</dbReference>
<organism evidence="1 2">
    <name type="scientific">Blattamonas nauphoetae</name>
    <dbReference type="NCBI Taxonomy" id="2049346"/>
    <lineage>
        <taxon>Eukaryota</taxon>
        <taxon>Metamonada</taxon>
        <taxon>Preaxostyla</taxon>
        <taxon>Oxymonadida</taxon>
        <taxon>Blattamonas</taxon>
    </lineage>
</organism>
<protein>
    <submittedName>
        <fullName evidence="1">Uncharacterized protein</fullName>
    </submittedName>
</protein>
<comment type="caution">
    <text evidence="1">The sequence shown here is derived from an EMBL/GenBank/DDBJ whole genome shotgun (WGS) entry which is preliminary data.</text>
</comment>
<dbReference type="Proteomes" id="UP001281761">
    <property type="component" value="Unassembled WGS sequence"/>
</dbReference>
<name>A0ABQ9YFX2_9EUKA</name>
<proteinExistence type="predicted"/>